<dbReference type="GeneID" id="55010225"/>
<sequence>MIRGGCLATGTLPRQESTMEDQELVRLATALLMTAKAHEGLSVCVNPGHTHTLSPCEEHCMDHMHQCNQGCGEWPCKTIQLGDVVAKYLNDLQTIQIAYQQTIVGLNLARVNLQDELENKNV</sequence>
<dbReference type="EMBL" id="MK308637">
    <property type="protein sequence ID" value="AZV01752.1"/>
    <property type="molecule type" value="Genomic_DNA"/>
</dbReference>
<evidence type="ECO:0000313" key="1">
    <source>
        <dbReference type="EMBL" id="AZV01752.1"/>
    </source>
</evidence>
<organism evidence="1 2">
    <name type="scientific">Microbacterium phage Schubert</name>
    <dbReference type="NCBI Taxonomy" id="2500787"/>
    <lineage>
        <taxon>Viruses</taxon>
        <taxon>Duplodnaviria</taxon>
        <taxon>Heunggongvirae</taxon>
        <taxon>Uroviricota</taxon>
        <taxon>Caudoviricetes</taxon>
        <taxon>Schubertvirus</taxon>
        <taxon>Schubertvirus schubert</taxon>
    </lineage>
</organism>
<keyword evidence="2" id="KW-1185">Reference proteome</keyword>
<dbReference type="KEGG" id="vg:55010225"/>
<name>A0A3T0IP07_9CAUD</name>
<gene>
    <name evidence="1" type="primary">46</name>
    <name evidence="1" type="ORF">SEA_SCHUBERT_46</name>
</gene>
<dbReference type="Proteomes" id="UP000287712">
    <property type="component" value="Segment"/>
</dbReference>
<reference evidence="1 2" key="1">
    <citation type="submission" date="2018-12" db="EMBL/GenBank/DDBJ databases">
        <authorList>
            <person name="Lauer M.J."/>
            <person name="Adewumi O.M."/>
            <person name="Alachi P."/>
            <person name="Anderson S.J."/>
            <person name="Bakarey A.S."/>
            <person name="Beyer A.R."/>
            <person name="Biederman W.H."/>
            <person name="Bollivar D.W."/>
            <person name="Butela K.A."/>
            <person name="Byrum C.A."/>
            <person name="Caughron J.E."/>
            <person name="Coleman S.T."/>
            <person name="Collins D.P."/>
            <person name="Cresawn S.G."/>
            <person name="Dougan K.E."/>
            <person name="Duffy I."/>
            <person name="Eivazova E.R."/>
            <person name="Engstrom E.M."/>
            <person name="Fallest-Strobl P.C."/>
            <person name="Godde J.S."/>
            <person name="Gogarten J.P."/>
            <person name="Hammer B.W."/>
            <person name="Heller D.M."/>
            <person name="Lee J.S."/>
            <person name="Leonard J.E."/>
            <person name="Long J.A."/>
            <person name="Mastrapaolo M.D."/>
            <person name="Mathur V."/>
            <person name="Mesich B.L."/>
            <person name="Mitchell J.C."/>
            <person name="Moore R."/>
            <person name="Pandey S."/>
            <person name="Pollack M.J."/>
            <person name="Popolizio T.R."/>
            <person name="Porter M.L."/>
            <person name="Reid N.M."/>
            <person name="Salvitti L.R."/>
            <person name="Sayre B.L."/>
            <person name="Schrock T.A."/>
            <person name="Sconiers W.B."/>
            <person name="Sheehy R."/>
            <person name="Shows K.H."/>
            <person name="Sprangers S.A."/>
            <person name="Sprenkle A.B."/>
            <person name="Swerdlow S.J."/>
            <person name="Theoret J.R."/>
            <person name="Thompson K.M."/>
            <person name="Tibbetts T.J."/>
            <person name="Tigges M."/>
            <person name="Van A.R."/>
            <person name="Washington J.M."/>
            <person name="Windsor E.J."/>
            <person name="Wingfield D.L."/>
            <person name="Yoon E.J."/>
            <person name="Garlena R.A."/>
            <person name="Russell D.A."/>
            <person name="Pope W.H."/>
            <person name="Jacobs-Sera D."/>
            <person name="Hatfull G.F."/>
        </authorList>
    </citation>
    <scope>NUCLEOTIDE SEQUENCE [LARGE SCALE GENOMIC DNA]</scope>
</reference>
<proteinExistence type="predicted"/>
<evidence type="ECO:0000313" key="2">
    <source>
        <dbReference type="Proteomes" id="UP000287712"/>
    </source>
</evidence>
<dbReference type="RefSeq" id="YP_009818877.1">
    <property type="nucleotide sequence ID" value="NC_048144.1"/>
</dbReference>
<accession>A0A3T0IP07</accession>
<protein>
    <submittedName>
        <fullName evidence="1">Uncharacterized protein</fullName>
    </submittedName>
</protein>